<reference evidence="2" key="1">
    <citation type="submission" date="2016-04" db="EMBL/GenBank/DDBJ databases">
        <authorList>
            <person name="Quiroz-Castaneda R.E."/>
            <person name="Martinez-Ocampo F."/>
        </authorList>
    </citation>
    <scope>NUCLEOTIDE SEQUENCE [LARGE SCALE GENOMIC DNA]</scope>
    <source>
        <strain evidence="2">INIFAP01</strain>
    </source>
</reference>
<evidence type="ECO:0000313" key="1">
    <source>
        <dbReference type="EMBL" id="OAL09960.1"/>
    </source>
</evidence>
<comment type="caution">
    <text evidence="1">The sequence shown here is derived from an EMBL/GenBank/DDBJ whole genome shotgun (WGS) entry which is preliminary data.</text>
</comment>
<proteinExistence type="predicted"/>
<dbReference type="AlphaFoldDB" id="A0A1A9QE43"/>
<protein>
    <submittedName>
        <fullName evidence="1">Uncharacterized protein</fullName>
    </submittedName>
</protein>
<dbReference type="EMBL" id="LWUJ01000012">
    <property type="protein sequence ID" value="OAL09960.1"/>
    <property type="molecule type" value="Genomic_DNA"/>
</dbReference>
<keyword evidence="2" id="KW-1185">Reference proteome</keyword>
<sequence length="228" mass="26328">MGKGGKIITSMLFAGITSGAGISYHYLSNQPQPKKEKKERKKAIGISTIKVVSIAQKLEEVGYLVLKTEGTEDDEQWDILLKAYNKNKEQDQKFTNSTSKKETRNRLKNHCKKAIISNSEKNNNYSIAKRWCVKPESINDMLTRNNYTKLIPKNTEKSKWRKRFDLIKDNAEEKKKMGLEFNDNKNNNIALLQEACKKLKISFSKTYASKDFEEHYTQAKNWCSESNT</sequence>
<name>A0A1A9QE43_9MOLU</name>
<gene>
    <name evidence="1" type="ORF">A6V39_03545</name>
</gene>
<dbReference type="Proteomes" id="UP000077623">
    <property type="component" value="Unassembled WGS sequence"/>
</dbReference>
<organism evidence="1 2">
    <name type="scientific">Candidatus Mycoplasma haematobovis</name>
    <dbReference type="NCBI Taxonomy" id="432608"/>
    <lineage>
        <taxon>Bacteria</taxon>
        <taxon>Bacillati</taxon>
        <taxon>Mycoplasmatota</taxon>
        <taxon>Mollicutes</taxon>
        <taxon>Mycoplasmataceae</taxon>
        <taxon>Mycoplasma</taxon>
    </lineage>
</organism>
<accession>A0A1A9QE43</accession>
<evidence type="ECO:0000313" key="2">
    <source>
        <dbReference type="Proteomes" id="UP000077623"/>
    </source>
</evidence>